<dbReference type="InterPro" id="IPR013546">
    <property type="entry name" value="PII_UdlTrfase/GS_AdlTrfase"/>
</dbReference>
<dbReference type="Gene3D" id="1.20.120.330">
    <property type="entry name" value="Nucleotidyltransferases domain 2"/>
    <property type="match status" value="2"/>
</dbReference>
<gene>
    <name evidence="7" type="primary">glnE</name>
    <name evidence="10" type="ORF">GCM10009809_38030</name>
</gene>
<feature type="domain" description="PII-uridylyltransferase/Glutamine-synthetase adenylyltransferase" evidence="9">
    <location>
        <begin position="897"/>
        <end position="1036"/>
    </location>
</feature>
<comment type="cofactor">
    <cofactor evidence="7">
        <name>Mg(2+)</name>
        <dbReference type="ChEBI" id="CHEBI:18420"/>
    </cofactor>
</comment>
<evidence type="ECO:0000259" key="8">
    <source>
        <dbReference type="Pfam" id="PF03710"/>
    </source>
</evidence>
<dbReference type="EC" id="2.7.7.89" evidence="7"/>
<keyword evidence="3 7" id="KW-0547">Nucleotide-binding</keyword>
<comment type="caution">
    <text evidence="10">The sequence shown here is derived from an EMBL/GenBank/DDBJ whole genome shotgun (WGS) entry which is preliminary data.</text>
</comment>
<feature type="domain" description="PII-uridylyltransferase/Glutamine-synthetase adenylyltransferase" evidence="9">
    <location>
        <begin position="384"/>
        <end position="524"/>
    </location>
</feature>
<evidence type="ECO:0000256" key="1">
    <source>
        <dbReference type="ARBA" id="ARBA00022679"/>
    </source>
</evidence>
<keyword evidence="2 7" id="KW-0548">Nucleotidyltransferase</keyword>
<feature type="domain" description="Glutamate-ammonia ligase adenylyltransferase repeated" evidence="8">
    <location>
        <begin position="99"/>
        <end position="359"/>
    </location>
</feature>
<evidence type="ECO:0000313" key="10">
    <source>
        <dbReference type="EMBL" id="GAA1739050.1"/>
    </source>
</evidence>
<proteinExistence type="inferred from homology"/>
<protein>
    <recommendedName>
        <fullName evidence="7">Bifunctional glutamine synthetase adenylyltransferase/adenylyl-removing enzyme</fullName>
    </recommendedName>
    <alternativeName>
        <fullName evidence="7">ATP:glutamine synthetase adenylyltransferase</fullName>
    </alternativeName>
    <alternativeName>
        <fullName evidence="7">ATase</fullName>
    </alternativeName>
    <domain>
        <recommendedName>
            <fullName evidence="7">Glutamine synthetase adenylyl-L-tyrosine phosphorylase</fullName>
            <ecNumber evidence="7">2.7.7.89</ecNumber>
        </recommendedName>
        <alternativeName>
            <fullName evidence="7">Adenylyl removase</fullName>
            <shortName evidence="7">AR</shortName>
            <shortName evidence="7">AT-N</shortName>
        </alternativeName>
    </domain>
    <domain>
        <recommendedName>
            <fullName evidence="7">Glutamine synthetase adenylyl transferase</fullName>
            <ecNumber evidence="7">2.7.7.42</ecNumber>
        </recommendedName>
        <alternativeName>
            <fullName evidence="7">Adenylyl transferase</fullName>
            <shortName evidence="7">AT</shortName>
            <shortName evidence="7">AT-C</shortName>
        </alternativeName>
    </domain>
</protein>
<feature type="domain" description="Glutamate-ammonia ligase adenylyltransferase repeated" evidence="8">
    <location>
        <begin position="630"/>
        <end position="864"/>
    </location>
</feature>
<dbReference type="EMBL" id="BAAAPM010000009">
    <property type="protein sequence ID" value="GAA1739050.1"/>
    <property type="molecule type" value="Genomic_DNA"/>
</dbReference>
<keyword evidence="11" id="KW-1185">Reference proteome</keyword>
<dbReference type="HAMAP" id="MF_00802">
    <property type="entry name" value="GlnE"/>
    <property type="match status" value="1"/>
</dbReference>
<reference evidence="10 11" key="1">
    <citation type="journal article" date="2019" name="Int. J. Syst. Evol. Microbiol.">
        <title>The Global Catalogue of Microorganisms (GCM) 10K type strain sequencing project: providing services to taxonomists for standard genome sequencing and annotation.</title>
        <authorList>
            <consortium name="The Broad Institute Genomics Platform"/>
            <consortium name="The Broad Institute Genome Sequencing Center for Infectious Disease"/>
            <person name="Wu L."/>
            <person name="Ma J."/>
        </authorList>
    </citation>
    <scope>NUCLEOTIDE SEQUENCE [LARGE SCALE GENOMIC DNA]</scope>
    <source>
        <strain evidence="10 11">JCM 15589</strain>
    </source>
</reference>
<dbReference type="Gene3D" id="3.30.460.10">
    <property type="entry name" value="Beta Polymerase, domain 2"/>
    <property type="match status" value="2"/>
</dbReference>
<keyword evidence="5 7" id="KW-0460">Magnesium</keyword>
<evidence type="ECO:0000256" key="5">
    <source>
        <dbReference type="ARBA" id="ARBA00022842"/>
    </source>
</evidence>
<feature type="region of interest" description="Adenylyl removase" evidence="7">
    <location>
        <begin position="1"/>
        <end position="528"/>
    </location>
</feature>
<dbReference type="SUPFAM" id="SSF81301">
    <property type="entry name" value="Nucleotidyltransferase"/>
    <property type="match status" value="2"/>
</dbReference>
<feature type="region of interest" description="Adenylyl transferase" evidence="7">
    <location>
        <begin position="536"/>
        <end position="1045"/>
    </location>
</feature>
<evidence type="ECO:0000256" key="7">
    <source>
        <dbReference type="HAMAP-Rule" id="MF_00802"/>
    </source>
</evidence>
<evidence type="ECO:0000256" key="4">
    <source>
        <dbReference type="ARBA" id="ARBA00022840"/>
    </source>
</evidence>
<dbReference type="CDD" id="cd05401">
    <property type="entry name" value="NT_GlnE_GlnD_like"/>
    <property type="match status" value="1"/>
</dbReference>
<comment type="similarity">
    <text evidence="7">Belongs to the GlnE family.</text>
</comment>
<evidence type="ECO:0000313" key="11">
    <source>
        <dbReference type="Proteomes" id="UP001501138"/>
    </source>
</evidence>
<keyword evidence="4 7" id="KW-0067">ATP-binding</keyword>
<dbReference type="EC" id="2.7.7.42" evidence="7"/>
<dbReference type="SUPFAM" id="SSF81593">
    <property type="entry name" value="Nucleotidyltransferase substrate binding subunit/domain"/>
    <property type="match status" value="2"/>
</dbReference>
<evidence type="ECO:0000256" key="2">
    <source>
        <dbReference type="ARBA" id="ARBA00022695"/>
    </source>
</evidence>
<dbReference type="Pfam" id="PF03710">
    <property type="entry name" value="GlnE"/>
    <property type="match status" value="2"/>
</dbReference>
<dbReference type="InterPro" id="IPR023057">
    <property type="entry name" value="GlnE"/>
</dbReference>
<dbReference type="Pfam" id="PF08335">
    <property type="entry name" value="GlnD_UR_UTase"/>
    <property type="match status" value="2"/>
</dbReference>
<keyword evidence="1 7" id="KW-0808">Transferase</keyword>
<sequence>MSTPAGSGTGRRSTLTSRLLHAGFADLTRSASLWADDGLQAVLPGDDGVAVLASLGACADPDLALLQLVRLAGSPDGQRRVAAVLAADPEVLDGLARTRLLAVLGASSALGDELVRRPDLLDALRADGDDPLSTPGEAVRAELLRAVGADPHADVPVAADPGGEPGAGWPDAGAATTTDALRRAYRARLLQIAASDLTAADPLSRLSAVAAALADLAAAALEGALAVARAEVGDAADGVRLAVIGMGKTGGHELNYVSDVDVVYVCEPGERADGAAVAEDDAMALGARLATALQRACSGASDEPALWPVDAALRPEGKNGPLVRTLASHVAYYERWASTWEFQALLKARPVAGDVALGRAYRDAVEVFVWSAAHRENFVEDARAMRRRVEDHVPPAESERQIKLGKGGLRDVEFTVQLLQLVHGRTDPQIRSPHTLSALAALAAGGFVGREHAARMGVCYRFLRALEHRVQLFRLRRTHLLPTAEDDLRRLARSLGMRAEGADGLLKRWRATRREVRSLHEEVFYRPLLPASAQLSEDELSLAPEVARERFAAIGYRDPDGAMRHVVALTAGTSRRAALQRQLLPVLLGWFAEGADPDGGLLAFRKLSDDLGATPWYLRLLRDSENAAYRLAVLLSSSTYLADALARSPESVQWLADAAGLEPRGAPRLAAEADALLTRAEEVEPAVTRLRAVRRRELARTGAAEVLGFLDPVGAAAALSDAADVVLVGGLRAAEHAARTELRLGASPEANPTRMLVVAMGRLGGREMGYGSDADVLFVHDPVPGAEAQLAQDFALRTARHLQRLLSAVGPEPALPVDADLRPEGRQGPLVRTLASYGEYYARWSSVWEAQALLRARPVAGDLGPGALGERFAALADPLRYRDGGLAEADLREVRRIKARVEAERLPRGADPARHLKLGRGGVSDVEWTAQLLQLQHAGEVPSLRTTGTVAALDAAASARLLDEDDAAQLRDAWILASRLRSAVVLWSGRTTGPQADVLPHDARSLTGVAGLLRDVGTGGELEELYLRTARRARAVVERVLYGED</sequence>
<dbReference type="PANTHER" id="PTHR30621:SF0">
    <property type="entry name" value="BIFUNCTIONAL GLUTAMINE SYNTHETASE ADENYLYLTRANSFERASE_ADENYLYL-REMOVING ENZYME"/>
    <property type="match status" value="1"/>
</dbReference>
<dbReference type="NCBIfam" id="NF010707">
    <property type="entry name" value="PRK14109.1"/>
    <property type="match status" value="1"/>
</dbReference>
<comment type="function">
    <text evidence="7">Involved in the regulation of glutamine synthetase GlnA, a key enzyme in the process to assimilate ammonia. When cellular nitrogen levels are high, the C-terminal adenylyl transferase (AT) inactivates GlnA by covalent transfer of an adenylyl group from ATP to specific tyrosine residue of GlnA, thus reducing its activity. Conversely, when nitrogen levels are low, the N-terminal adenylyl removase (AR) activates GlnA by removing the adenylyl group by phosphorolysis, increasing its activity. The regulatory region of GlnE binds the signal transduction protein PII (GlnB) which indicates the nitrogen status of the cell.</text>
</comment>
<evidence type="ECO:0000259" key="9">
    <source>
        <dbReference type="Pfam" id="PF08335"/>
    </source>
</evidence>
<comment type="catalytic activity">
    <reaction evidence="7">
        <text>[glutamine synthetase]-O(4)-(5'-adenylyl)-L-tyrosine + phosphate = [glutamine synthetase]-L-tyrosine + ADP</text>
        <dbReference type="Rhea" id="RHEA:43716"/>
        <dbReference type="Rhea" id="RHEA-COMP:10660"/>
        <dbReference type="Rhea" id="RHEA-COMP:10661"/>
        <dbReference type="ChEBI" id="CHEBI:43474"/>
        <dbReference type="ChEBI" id="CHEBI:46858"/>
        <dbReference type="ChEBI" id="CHEBI:83624"/>
        <dbReference type="ChEBI" id="CHEBI:456216"/>
        <dbReference type="EC" id="2.7.7.89"/>
    </reaction>
</comment>
<dbReference type="InterPro" id="IPR043519">
    <property type="entry name" value="NT_sf"/>
</dbReference>
<dbReference type="InterPro" id="IPR005190">
    <property type="entry name" value="GlnE_rpt_dom"/>
</dbReference>
<name>A0ABN2JU37_9MICO</name>
<evidence type="ECO:0000256" key="6">
    <source>
        <dbReference type="ARBA" id="ARBA00023268"/>
    </source>
</evidence>
<dbReference type="RefSeq" id="WP_344250411.1">
    <property type="nucleotide sequence ID" value="NZ_BAAAPM010000009.1"/>
</dbReference>
<organism evidence="10 11">
    <name type="scientific">Isoptericola hypogeus</name>
    <dbReference type="NCBI Taxonomy" id="300179"/>
    <lineage>
        <taxon>Bacteria</taxon>
        <taxon>Bacillati</taxon>
        <taxon>Actinomycetota</taxon>
        <taxon>Actinomycetes</taxon>
        <taxon>Micrococcales</taxon>
        <taxon>Promicromonosporaceae</taxon>
        <taxon>Isoptericola</taxon>
    </lineage>
</organism>
<evidence type="ECO:0000256" key="3">
    <source>
        <dbReference type="ARBA" id="ARBA00022741"/>
    </source>
</evidence>
<comment type="catalytic activity">
    <reaction evidence="7">
        <text>[glutamine synthetase]-L-tyrosine + ATP = [glutamine synthetase]-O(4)-(5'-adenylyl)-L-tyrosine + diphosphate</text>
        <dbReference type="Rhea" id="RHEA:18589"/>
        <dbReference type="Rhea" id="RHEA-COMP:10660"/>
        <dbReference type="Rhea" id="RHEA-COMP:10661"/>
        <dbReference type="ChEBI" id="CHEBI:30616"/>
        <dbReference type="ChEBI" id="CHEBI:33019"/>
        <dbReference type="ChEBI" id="CHEBI:46858"/>
        <dbReference type="ChEBI" id="CHEBI:83624"/>
        <dbReference type="EC" id="2.7.7.42"/>
    </reaction>
</comment>
<dbReference type="Proteomes" id="UP001501138">
    <property type="component" value="Unassembled WGS sequence"/>
</dbReference>
<dbReference type="PANTHER" id="PTHR30621">
    <property type="entry name" value="GLUTAMINE SYNTHETASE ADENYLYLTRANSFERASE"/>
    <property type="match status" value="1"/>
</dbReference>
<accession>A0ABN2JU37</accession>
<dbReference type="GO" id="GO:0016779">
    <property type="term" value="F:nucleotidyltransferase activity"/>
    <property type="evidence" value="ECO:0007669"/>
    <property type="project" value="UniProtKB-KW"/>
</dbReference>
<keyword evidence="6 7" id="KW-0511">Multifunctional enzyme</keyword>